<dbReference type="InterPro" id="IPR036394">
    <property type="entry name" value="Ribosomal_uL22_sf"/>
</dbReference>
<dbReference type="InterPro" id="IPR001063">
    <property type="entry name" value="Ribosomal_uL22"/>
</dbReference>
<evidence type="ECO:0000256" key="9">
    <source>
        <dbReference type="RuleBase" id="RU004006"/>
    </source>
</evidence>
<sequence>MKEIKAHLRYLRMAPRKIRLAADLIRGKSAEEAETALGFLARRSAEPLKKLLHSAIANAKHNFNVEKEKLFVQSINVDKGPTLKRFMPRARGMASPIRKHASHITIILSEK</sequence>
<evidence type="ECO:0000256" key="4">
    <source>
        <dbReference type="ARBA" id="ARBA00022980"/>
    </source>
</evidence>
<dbReference type="HAMAP" id="MF_01331_B">
    <property type="entry name" value="Ribosomal_uL22_B"/>
    <property type="match status" value="1"/>
</dbReference>
<evidence type="ECO:0000256" key="10">
    <source>
        <dbReference type="RuleBase" id="RU004008"/>
    </source>
</evidence>
<dbReference type="AlphaFoldDB" id="A0A0G1MSX5"/>
<accession>A0A0G1MSX5</accession>
<dbReference type="GO" id="GO:0006412">
    <property type="term" value="P:translation"/>
    <property type="evidence" value="ECO:0007669"/>
    <property type="project" value="UniProtKB-UniRule"/>
</dbReference>
<evidence type="ECO:0000256" key="6">
    <source>
        <dbReference type="ARBA" id="ARBA00035207"/>
    </source>
</evidence>
<dbReference type="InterPro" id="IPR005727">
    <property type="entry name" value="Ribosomal_uL22_bac/chlpt-type"/>
</dbReference>
<evidence type="ECO:0000256" key="5">
    <source>
        <dbReference type="ARBA" id="ARBA00023274"/>
    </source>
</evidence>
<comment type="function">
    <text evidence="7">The globular domain of the protein is located near the polypeptide exit tunnel on the outside of the subunit, while an extended beta-hairpin is found that lines the wall of the exit tunnel in the center of the 70S ribosome.</text>
</comment>
<evidence type="ECO:0000313" key="12">
    <source>
        <dbReference type="Proteomes" id="UP000033915"/>
    </source>
</evidence>
<proteinExistence type="inferred from homology"/>
<dbReference type="PANTHER" id="PTHR13501">
    <property type="entry name" value="CHLOROPLAST 50S RIBOSOMAL PROTEIN L22-RELATED"/>
    <property type="match status" value="1"/>
</dbReference>
<evidence type="ECO:0000256" key="8">
    <source>
        <dbReference type="RuleBase" id="RU004005"/>
    </source>
</evidence>
<dbReference type="PATRIC" id="fig|1618658.3.peg.360"/>
<dbReference type="InterPro" id="IPR047867">
    <property type="entry name" value="Ribosomal_uL22_bac/org-type"/>
</dbReference>
<comment type="similarity">
    <text evidence="1 7 8">Belongs to the universal ribosomal protein uL22 family.</text>
</comment>
<protein>
    <recommendedName>
        <fullName evidence="6 7">Large ribosomal subunit protein uL22</fullName>
    </recommendedName>
</protein>
<evidence type="ECO:0000313" key="11">
    <source>
        <dbReference type="EMBL" id="KKT83892.1"/>
    </source>
</evidence>
<dbReference type="Gene3D" id="3.90.470.10">
    <property type="entry name" value="Ribosomal protein L22/L17"/>
    <property type="match status" value="1"/>
</dbReference>
<dbReference type="GO" id="GO:0019843">
    <property type="term" value="F:rRNA binding"/>
    <property type="evidence" value="ECO:0007669"/>
    <property type="project" value="UniProtKB-UniRule"/>
</dbReference>
<keyword evidence="4 7" id="KW-0689">Ribosomal protein</keyword>
<dbReference type="PANTHER" id="PTHR13501:SF8">
    <property type="entry name" value="LARGE RIBOSOMAL SUBUNIT PROTEIN UL22M"/>
    <property type="match status" value="1"/>
</dbReference>
<keyword evidence="3 7" id="KW-0694">RNA-binding</keyword>
<evidence type="ECO:0000256" key="2">
    <source>
        <dbReference type="ARBA" id="ARBA00022730"/>
    </source>
</evidence>
<name>A0A0G1MSX5_9BACT</name>
<dbReference type="Pfam" id="PF00237">
    <property type="entry name" value="Ribosomal_L22"/>
    <property type="match status" value="1"/>
</dbReference>
<dbReference type="NCBIfam" id="TIGR01044">
    <property type="entry name" value="rplV_bact"/>
    <property type="match status" value="1"/>
</dbReference>
<dbReference type="CDD" id="cd00336">
    <property type="entry name" value="Ribosomal_L22"/>
    <property type="match status" value="1"/>
</dbReference>
<dbReference type="Proteomes" id="UP000033915">
    <property type="component" value="Unassembled WGS sequence"/>
</dbReference>
<dbReference type="EMBL" id="LCJT01000009">
    <property type="protein sequence ID" value="KKT83892.1"/>
    <property type="molecule type" value="Genomic_DNA"/>
</dbReference>
<keyword evidence="5 7" id="KW-0687">Ribonucleoprotein</keyword>
<evidence type="ECO:0000256" key="7">
    <source>
        <dbReference type="HAMAP-Rule" id="MF_01331"/>
    </source>
</evidence>
<reference evidence="11 12" key="1">
    <citation type="journal article" date="2015" name="Nature">
        <title>rRNA introns, odd ribosomes, and small enigmatic genomes across a large radiation of phyla.</title>
        <authorList>
            <person name="Brown C.T."/>
            <person name="Hug L.A."/>
            <person name="Thomas B.C."/>
            <person name="Sharon I."/>
            <person name="Castelle C.J."/>
            <person name="Singh A."/>
            <person name="Wilkins M.J."/>
            <person name="Williams K.H."/>
            <person name="Banfield J.F."/>
        </authorList>
    </citation>
    <scope>NUCLEOTIDE SEQUENCE [LARGE SCALE GENOMIC DNA]</scope>
</reference>
<comment type="function">
    <text evidence="7 10">This protein binds specifically to 23S rRNA; its binding is stimulated by other ribosomal proteins, e.g., L4, L17, and L20. It is important during the early stages of 50S assembly. It makes multiple contacts with different domains of the 23S rRNA in the assembled 50S subunit and ribosome.</text>
</comment>
<gene>
    <name evidence="7" type="primary">rplV</name>
    <name evidence="11" type="ORF">UW81_C0009G0012</name>
</gene>
<dbReference type="SUPFAM" id="SSF54843">
    <property type="entry name" value="Ribosomal protein L22"/>
    <property type="match status" value="1"/>
</dbReference>
<evidence type="ECO:0000256" key="3">
    <source>
        <dbReference type="ARBA" id="ARBA00022884"/>
    </source>
</evidence>
<dbReference type="GO" id="GO:0003735">
    <property type="term" value="F:structural constituent of ribosome"/>
    <property type="evidence" value="ECO:0007669"/>
    <property type="project" value="InterPro"/>
</dbReference>
<keyword evidence="2 7" id="KW-0699">rRNA-binding</keyword>
<comment type="subunit">
    <text evidence="7 9">Part of the 50S ribosomal subunit.</text>
</comment>
<comment type="caution">
    <text evidence="11">The sequence shown here is derived from an EMBL/GenBank/DDBJ whole genome shotgun (WGS) entry which is preliminary data.</text>
</comment>
<dbReference type="GO" id="GO:0022625">
    <property type="term" value="C:cytosolic large ribosomal subunit"/>
    <property type="evidence" value="ECO:0007669"/>
    <property type="project" value="TreeGrafter"/>
</dbReference>
<evidence type="ECO:0000256" key="1">
    <source>
        <dbReference type="ARBA" id="ARBA00009451"/>
    </source>
</evidence>
<organism evidence="11 12">
    <name type="scientific">Candidatus Giovannonibacteria bacterium GW2011_GWC2_44_9</name>
    <dbReference type="NCBI Taxonomy" id="1618658"/>
    <lineage>
        <taxon>Bacteria</taxon>
        <taxon>Candidatus Giovannoniibacteriota</taxon>
    </lineage>
</organism>